<sequence>MHVRFKSVCQHSYLSLSTKHPLRPFKLPSVFIRDPRARNAVRSVWTHCITEPRAQVKLARGGSDRILLCQGRWKVNAPARDRAPSISDAPSGRTLILLNPFPSTSCSGSPSSILRS</sequence>
<evidence type="ECO:0000313" key="2">
    <source>
        <dbReference type="Proteomes" id="UP001054837"/>
    </source>
</evidence>
<evidence type="ECO:0000313" key="1">
    <source>
        <dbReference type="EMBL" id="GIY58327.1"/>
    </source>
</evidence>
<reference evidence="1 2" key="1">
    <citation type="submission" date="2021-06" db="EMBL/GenBank/DDBJ databases">
        <title>Caerostris darwini draft genome.</title>
        <authorList>
            <person name="Kono N."/>
            <person name="Arakawa K."/>
        </authorList>
    </citation>
    <scope>NUCLEOTIDE SEQUENCE [LARGE SCALE GENOMIC DNA]</scope>
</reference>
<accession>A0AAV4UK73</accession>
<dbReference type="AlphaFoldDB" id="A0AAV4UK73"/>
<comment type="caution">
    <text evidence="1">The sequence shown here is derived from an EMBL/GenBank/DDBJ whole genome shotgun (WGS) entry which is preliminary data.</text>
</comment>
<name>A0AAV4UK73_9ARAC</name>
<keyword evidence="2" id="KW-1185">Reference proteome</keyword>
<organism evidence="1 2">
    <name type="scientific">Caerostris darwini</name>
    <dbReference type="NCBI Taxonomy" id="1538125"/>
    <lineage>
        <taxon>Eukaryota</taxon>
        <taxon>Metazoa</taxon>
        <taxon>Ecdysozoa</taxon>
        <taxon>Arthropoda</taxon>
        <taxon>Chelicerata</taxon>
        <taxon>Arachnida</taxon>
        <taxon>Araneae</taxon>
        <taxon>Araneomorphae</taxon>
        <taxon>Entelegynae</taxon>
        <taxon>Araneoidea</taxon>
        <taxon>Araneidae</taxon>
        <taxon>Caerostris</taxon>
    </lineage>
</organism>
<protein>
    <submittedName>
        <fullName evidence="1">Uncharacterized protein</fullName>
    </submittedName>
</protein>
<proteinExistence type="predicted"/>
<dbReference type="Proteomes" id="UP001054837">
    <property type="component" value="Unassembled WGS sequence"/>
</dbReference>
<gene>
    <name evidence="1" type="ORF">CDAR_294861</name>
</gene>
<dbReference type="EMBL" id="BPLQ01011490">
    <property type="protein sequence ID" value="GIY58327.1"/>
    <property type="molecule type" value="Genomic_DNA"/>
</dbReference>